<reference evidence="2 3" key="1">
    <citation type="journal article" date="2012" name="Eukaryot. Cell">
        <title>Genome sequence of the fungus Glarea lozoyensis: the first genome sequence of a species from the Helotiaceae family.</title>
        <authorList>
            <person name="Youssar L."/>
            <person name="Gruening B.A."/>
            <person name="Erxleben A."/>
            <person name="Guenther S."/>
            <person name="Huettel W."/>
        </authorList>
    </citation>
    <scope>NUCLEOTIDE SEQUENCE [LARGE SCALE GENOMIC DNA]</scope>
    <source>
        <strain evidence="3">ATCC 74030 / MF5533</strain>
    </source>
</reference>
<comment type="caution">
    <text evidence="2">The sequence shown here is derived from an EMBL/GenBank/DDBJ whole genome shotgun (WGS) entry which is preliminary data.</text>
</comment>
<name>H0EUB1_GLAL7</name>
<evidence type="ECO:0000313" key="2">
    <source>
        <dbReference type="EMBL" id="EHK97847.1"/>
    </source>
</evidence>
<dbReference type="Proteomes" id="UP000005446">
    <property type="component" value="Unassembled WGS sequence"/>
</dbReference>
<proteinExistence type="predicted"/>
<dbReference type="EMBL" id="AGUE01000170">
    <property type="protein sequence ID" value="EHK97847.1"/>
    <property type="molecule type" value="Genomic_DNA"/>
</dbReference>
<accession>H0EUB1</accession>
<evidence type="ECO:0000313" key="3">
    <source>
        <dbReference type="Proteomes" id="UP000005446"/>
    </source>
</evidence>
<feature type="compositionally biased region" description="Basic and acidic residues" evidence="1">
    <location>
        <begin position="43"/>
        <end position="52"/>
    </location>
</feature>
<evidence type="ECO:0000256" key="1">
    <source>
        <dbReference type="SAM" id="MobiDB-lite"/>
    </source>
</evidence>
<dbReference type="HOGENOM" id="CLU_2498070_0_0_1"/>
<dbReference type="InParanoid" id="H0EUB1"/>
<feature type="region of interest" description="Disordered" evidence="1">
    <location>
        <begin position="32"/>
        <end position="52"/>
    </location>
</feature>
<dbReference type="AlphaFoldDB" id="H0EUB1"/>
<protein>
    <submittedName>
        <fullName evidence="2">Uncharacterized protein</fullName>
    </submittedName>
</protein>
<keyword evidence="3" id="KW-1185">Reference proteome</keyword>
<organism evidence="2 3">
    <name type="scientific">Glarea lozoyensis (strain ATCC 74030 / MF5533)</name>
    <dbReference type="NCBI Taxonomy" id="1104152"/>
    <lineage>
        <taxon>Eukaryota</taxon>
        <taxon>Fungi</taxon>
        <taxon>Dikarya</taxon>
        <taxon>Ascomycota</taxon>
        <taxon>Pezizomycotina</taxon>
        <taxon>Leotiomycetes</taxon>
        <taxon>Helotiales</taxon>
        <taxon>Helotiaceae</taxon>
        <taxon>Glarea</taxon>
    </lineage>
</organism>
<feature type="compositionally biased region" description="Basic residues" evidence="1">
    <location>
        <begin position="33"/>
        <end position="42"/>
    </location>
</feature>
<gene>
    <name evidence="2" type="ORF">M7I_6344</name>
</gene>
<sequence>MFFPRTVINVSNSGRPALSPLREIHFVVLNTNRKNRSTKGKKHSNDSTKRYESNHIKYLLKVPSPPLMTQAMSNSQLSFGNDVAKV</sequence>